<name>A0A255DMF8_9MYCO</name>
<evidence type="ECO:0000259" key="1">
    <source>
        <dbReference type="Pfam" id="PF13649"/>
    </source>
</evidence>
<dbReference type="Gene3D" id="3.40.50.150">
    <property type="entry name" value="Vaccinia Virus protein VP39"/>
    <property type="match status" value="1"/>
</dbReference>
<reference evidence="2 3" key="1">
    <citation type="submission" date="2017-07" db="EMBL/GenBank/DDBJ databases">
        <title>The new phylogeny of genus Mycobacterium.</title>
        <authorList>
            <person name="Tortoli E."/>
            <person name="Trovato A."/>
            <person name="Cirillo D.M."/>
        </authorList>
    </citation>
    <scope>NUCLEOTIDE SEQUENCE [LARGE SCALE GENOMIC DNA]</scope>
    <source>
        <strain evidence="2 3">ATCC 33027</strain>
    </source>
</reference>
<accession>A0A255DMF8</accession>
<sequence length="177" mass="19971">MPRSHPEGRDWAVDRIAATTTPVVVDIGCGEGTYSDLARGWRADAHWIGVEIHAPYVDRFELTRKYDEVVIADARTYSFPREPFTLLAGDVIEHLTRPDALAFLARARAAAAEIMVSVPIIDYPQHGHDGNEHEAHLDQWTFDEMADQLPGCDTWRGDVVGRYWWTASPTSDRTDPR</sequence>
<protein>
    <recommendedName>
        <fullName evidence="1">Methyltransferase domain-containing protein</fullName>
    </recommendedName>
</protein>
<keyword evidence="3" id="KW-1185">Reference proteome</keyword>
<organism evidence="2 3">
    <name type="scientific">Mycolicibacterium sphagni</name>
    <dbReference type="NCBI Taxonomy" id="1786"/>
    <lineage>
        <taxon>Bacteria</taxon>
        <taxon>Bacillati</taxon>
        <taxon>Actinomycetota</taxon>
        <taxon>Actinomycetes</taxon>
        <taxon>Mycobacteriales</taxon>
        <taxon>Mycobacteriaceae</taxon>
        <taxon>Mycolicibacterium</taxon>
    </lineage>
</organism>
<dbReference type="SUPFAM" id="SSF53335">
    <property type="entry name" value="S-adenosyl-L-methionine-dependent methyltransferases"/>
    <property type="match status" value="1"/>
</dbReference>
<dbReference type="EMBL" id="NOZR01000006">
    <property type="protein sequence ID" value="OYN80434.1"/>
    <property type="molecule type" value="Genomic_DNA"/>
</dbReference>
<comment type="caution">
    <text evidence="2">The sequence shown here is derived from an EMBL/GenBank/DDBJ whole genome shotgun (WGS) entry which is preliminary data.</text>
</comment>
<dbReference type="AlphaFoldDB" id="A0A255DMF8"/>
<dbReference type="RefSeq" id="WP_094478923.1">
    <property type="nucleotide sequence ID" value="NZ_NOZR01000006.1"/>
</dbReference>
<dbReference type="Proteomes" id="UP000216063">
    <property type="component" value="Unassembled WGS sequence"/>
</dbReference>
<feature type="domain" description="Methyltransferase" evidence="1">
    <location>
        <begin position="24"/>
        <end position="109"/>
    </location>
</feature>
<dbReference type="InterPro" id="IPR029063">
    <property type="entry name" value="SAM-dependent_MTases_sf"/>
</dbReference>
<gene>
    <name evidence="2" type="ORF">CG716_09935</name>
</gene>
<dbReference type="Pfam" id="PF13649">
    <property type="entry name" value="Methyltransf_25"/>
    <property type="match status" value="1"/>
</dbReference>
<proteinExistence type="predicted"/>
<evidence type="ECO:0000313" key="3">
    <source>
        <dbReference type="Proteomes" id="UP000216063"/>
    </source>
</evidence>
<dbReference type="InterPro" id="IPR041698">
    <property type="entry name" value="Methyltransf_25"/>
</dbReference>
<dbReference type="OrthoDB" id="9797829at2"/>
<evidence type="ECO:0000313" key="2">
    <source>
        <dbReference type="EMBL" id="OYN80434.1"/>
    </source>
</evidence>